<dbReference type="PANTHER" id="PTHR36766">
    <property type="entry name" value="PLANT BROAD-SPECTRUM MILDEW RESISTANCE PROTEIN RPW8"/>
    <property type="match status" value="1"/>
</dbReference>
<dbReference type="AlphaFoldDB" id="A0A6A6N4W2"/>
<dbReference type="InterPro" id="IPR002182">
    <property type="entry name" value="NB-ARC"/>
</dbReference>
<evidence type="ECO:0000256" key="4">
    <source>
        <dbReference type="ARBA" id="ARBA00022840"/>
    </source>
</evidence>
<evidence type="ECO:0000256" key="3">
    <source>
        <dbReference type="ARBA" id="ARBA00022821"/>
    </source>
</evidence>
<organism evidence="7 8">
    <name type="scientific">Hevea brasiliensis</name>
    <name type="common">Para rubber tree</name>
    <name type="synonym">Siphonia brasiliensis</name>
    <dbReference type="NCBI Taxonomy" id="3981"/>
    <lineage>
        <taxon>Eukaryota</taxon>
        <taxon>Viridiplantae</taxon>
        <taxon>Streptophyta</taxon>
        <taxon>Embryophyta</taxon>
        <taxon>Tracheophyta</taxon>
        <taxon>Spermatophyta</taxon>
        <taxon>Magnoliopsida</taxon>
        <taxon>eudicotyledons</taxon>
        <taxon>Gunneridae</taxon>
        <taxon>Pentapetalae</taxon>
        <taxon>rosids</taxon>
        <taxon>fabids</taxon>
        <taxon>Malpighiales</taxon>
        <taxon>Euphorbiaceae</taxon>
        <taxon>Crotonoideae</taxon>
        <taxon>Micrandreae</taxon>
        <taxon>Hevea</taxon>
    </lineage>
</organism>
<dbReference type="Proteomes" id="UP000467840">
    <property type="component" value="Chromosome 10"/>
</dbReference>
<proteinExistence type="predicted"/>
<dbReference type="GO" id="GO:0005524">
    <property type="term" value="F:ATP binding"/>
    <property type="evidence" value="ECO:0007669"/>
    <property type="project" value="UniProtKB-KW"/>
</dbReference>
<dbReference type="Gene3D" id="3.40.50.300">
    <property type="entry name" value="P-loop containing nucleotide triphosphate hydrolases"/>
    <property type="match status" value="1"/>
</dbReference>
<dbReference type="SUPFAM" id="SSF52540">
    <property type="entry name" value="P-loop containing nucleoside triphosphate hydrolases"/>
    <property type="match status" value="1"/>
</dbReference>
<dbReference type="Pfam" id="PF00931">
    <property type="entry name" value="NB-ARC"/>
    <property type="match status" value="1"/>
</dbReference>
<evidence type="ECO:0008006" key="9">
    <source>
        <dbReference type="Google" id="ProtNLM"/>
    </source>
</evidence>
<evidence type="ECO:0000256" key="2">
    <source>
        <dbReference type="ARBA" id="ARBA00022741"/>
    </source>
</evidence>
<evidence type="ECO:0000313" key="8">
    <source>
        <dbReference type="Proteomes" id="UP000467840"/>
    </source>
</evidence>
<keyword evidence="3" id="KW-0611">Plant defense</keyword>
<evidence type="ECO:0000259" key="6">
    <source>
        <dbReference type="Pfam" id="PF18052"/>
    </source>
</evidence>
<keyword evidence="4" id="KW-0067">ATP-binding</keyword>
<keyword evidence="1" id="KW-0677">Repeat</keyword>
<name>A0A6A6N4W2_HEVBR</name>
<keyword evidence="8" id="KW-1185">Reference proteome</keyword>
<evidence type="ECO:0000256" key="1">
    <source>
        <dbReference type="ARBA" id="ARBA00022737"/>
    </source>
</evidence>
<gene>
    <name evidence="7" type="ORF">GH714_017257</name>
</gene>
<dbReference type="PANTHER" id="PTHR36766:SF40">
    <property type="entry name" value="DISEASE RESISTANCE PROTEIN RGA3"/>
    <property type="match status" value="1"/>
</dbReference>
<evidence type="ECO:0000259" key="5">
    <source>
        <dbReference type="Pfam" id="PF00931"/>
    </source>
</evidence>
<dbReference type="InterPro" id="IPR027417">
    <property type="entry name" value="P-loop_NTPase"/>
</dbReference>
<dbReference type="GO" id="GO:0006952">
    <property type="term" value="P:defense response"/>
    <property type="evidence" value="ECO:0007669"/>
    <property type="project" value="UniProtKB-KW"/>
</dbReference>
<dbReference type="EMBL" id="JAAGAX010000003">
    <property type="protein sequence ID" value="KAF2319588.1"/>
    <property type="molecule type" value="Genomic_DNA"/>
</dbReference>
<accession>A0A6A6N4W2</accession>
<feature type="domain" description="NB-ARC" evidence="5">
    <location>
        <begin position="140"/>
        <end position="191"/>
    </location>
</feature>
<dbReference type="InterPro" id="IPR041118">
    <property type="entry name" value="Rx_N"/>
</dbReference>
<comment type="caution">
    <text evidence="7">The sequence shown here is derived from an EMBL/GenBank/DDBJ whole genome shotgun (WGS) entry which is preliminary data.</text>
</comment>
<dbReference type="Gene3D" id="1.20.5.4130">
    <property type="match status" value="1"/>
</dbReference>
<protein>
    <recommendedName>
        <fullName evidence="9">NB-ARC domain-containing protein</fullName>
    </recommendedName>
</protein>
<dbReference type="Pfam" id="PF18052">
    <property type="entry name" value="Rx_N"/>
    <property type="match status" value="1"/>
</dbReference>
<sequence>MADGVLFDIAGEIIKKLGSRALQEIGVWWGVKDELQKLKSTVSRIRAVLLDAEKKKALNEQRQVMTGNRMTKEVSLFFSSSNRLVYGFKMGHKIKAIRERLHEIDADKQAFKLEVHKEERGYTTKVRDECSVPEVVIGREGDKTAIIEFLLASNSEENVSVLSIVGIGGLGKTALAQFIFNDEQVSEHFEVKL</sequence>
<keyword evidence="2" id="KW-0547">Nucleotide-binding</keyword>
<dbReference type="GO" id="GO:0043531">
    <property type="term" value="F:ADP binding"/>
    <property type="evidence" value="ECO:0007669"/>
    <property type="project" value="InterPro"/>
</dbReference>
<feature type="domain" description="Disease resistance N-terminal" evidence="6">
    <location>
        <begin position="12"/>
        <end position="62"/>
    </location>
</feature>
<reference evidence="7 8" key="1">
    <citation type="journal article" date="2020" name="Mol. Plant">
        <title>The Chromosome-Based Rubber Tree Genome Provides New Insights into Spurge Genome Evolution and Rubber Biosynthesis.</title>
        <authorList>
            <person name="Liu J."/>
            <person name="Shi C."/>
            <person name="Shi C.C."/>
            <person name="Li W."/>
            <person name="Zhang Q.J."/>
            <person name="Zhang Y."/>
            <person name="Li K."/>
            <person name="Lu H.F."/>
            <person name="Shi C."/>
            <person name="Zhu S.T."/>
            <person name="Xiao Z.Y."/>
            <person name="Nan H."/>
            <person name="Yue Y."/>
            <person name="Zhu X.G."/>
            <person name="Wu Y."/>
            <person name="Hong X.N."/>
            <person name="Fan G.Y."/>
            <person name="Tong Y."/>
            <person name="Zhang D."/>
            <person name="Mao C.L."/>
            <person name="Liu Y.L."/>
            <person name="Hao S.J."/>
            <person name="Liu W.Q."/>
            <person name="Lv M.Q."/>
            <person name="Zhang H.B."/>
            <person name="Liu Y."/>
            <person name="Hu-Tang G.R."/>
            <person name="Wang J.P."/>
            <person name="Wang J.H."/>
            <person name="Sun Y.H."/>
            <person name="Ni S.B."/>
            <person name="Chen W.B."/>
            <person name="Zhang X.C."/>
            <person name="Jiao Y.N."/>
            <person name="Eichler E.E."/>
            <person name="Li G.H."/>
            <person name="Liu X."/>
            <person name="Gao L.Z."/>
        </authorList>
    </citation>
    <scope>NUCLEOTIDE SEQUENCE [LARGE SCALE GENOMIC DNA]</scope>
    <source>
        <strain evidence="8">cv. GT1</strain>
        <tissue evidence="7">Leaf</tissue>
    </source>
</reference>
<evidence type="ECO:0000313" key="7">
    <source>
        <dbReference type="EMBL" id="KAF2319588.1"/>
    </source>
</evidence>